<gene>
    <name evidence="1" type="ORF">Sxan_27670</name>
</gene>
<reference evidence="1" key="1">
    <citation type="submission" date="2020-09" db="EMBL/GenBank/DDBJ databases">
        <title>Whole genome shotgun sequence of Streptomyces xanthophaeus NBRC 12829.</title>
        <authorList>
            <person name="Komaki H."/>
            <person name="Tamura T."/>
        </authorList>
    </citation>
    <scope>NUCLEOTIDE SEQUENCE</scope>
    <source>
        <strain evidence="1">NBRC 12829</strain>
    </source>
</reference>
<evidence type="ECO:0000313" key="1">
    <source>
        <dbReference type="EMBL" id="GHI85403.1"/>
    </source>
</evidence>
<protein>
    <submittedName>
        <fullName evidence="1">Uncharacterized protein</fullName>
    </submittedName>
</protein>
<comment type="caution">
    <text evidence="1">The sequence shown here is derived from an EMBL/GenBank/DDBJ whole genome shotgun (WGS) entry which is preliminary data.</text>
</comment>
<keyword evidence="2" id="KW-1185">Reference proteome</keyword>
<name>A0A919H2B4_9ACTN</name>
<dbReference type="AlphaFoldDB" id="A0A919H2B4"/>
<proteinExistence type="predicted"/>
<evidence type="ECO:0000313" key="2">
    <source>
        <dbReference type="Proteomes" id="UP000600026"/>
    </source>
</evidence>
<dbReference type="EMBL" id="BNEE01000006">
    <property type="protein sequence ID" value="GHI85403.1"/>
    <property type="molecule type" value="Genomic_DNA"/>
</dbReference>
<accession>A0A919H2B4</accession>
<dbReference type="RefSeq" id="WP_031140504.1">
    <property type="nucleotide sequence ID" value="NZ_BNEE01000006.1"/>
</dbReference>
<sequence length="137" mass="15567">MNPDDPVPRQVKAVDTASLLRLEERARELTLNQRLDPVWVEAHAAPGGTHFLWPAVWNSTPHRPDVPRQLRCELLLALRTGERVMSLLDVLPEEFDPLPRLTDRTVGLRVSRLLDSVPTVRQWLLRGESPEQAGRTS</sequence>
<dbReference type="Proteomes" id="UP000600026">
    <property type="component" value="Unassembled WGS sequence"/>
</dbReference>
<dbReference type="OrthoDB" id="4547126at2"/>
<organism evidence="1 2">
    <name type="scientific">Streptomyces xanthophaeus</name>
    <dbReference type="NCBI Taxonomy" id="67385"/>
    <lineage>
        <taxon>Bacteria</taxon>
        <taxon>Bacillati</taxon>
        <taxon>Actinomycetota</taxon>
        <taxon>Actinomycetes</taxon>
        <taxon>Kitasatosporales</taxon>
        <taxon>Streptomycetaceae</taxon>
        <taxon>Streptomyces</taxon>
    </lineage>
</organism>